<dbReference type="InterPro" id="IPR044925">
    <property type="entry name" value="His-Me_finger_sf"/>
</dbReference>
<evidence type="ECO:0000313" key="4">
    <source>
        <dbReference type="Proteomes" id="UP000011137"/>
    </source>
</evidence>
<evidence type="ECO:0000259" key="2">
    <source>
        <dbReference type="Pfam" id="PF13392"/>
    </source>
</evidence>
<keyword evidence="4" id="KW-1185">Reference proteome</keyword>
<name>L7TNL7_9CAUD</name>
<organism evidence="3 4">
    <name type="scientific">Haloarcula vallismortis tailed virus 1</name>
    <dbReference type="NCBI Taxonomy" id="1262528"/>
    <lineage>
        <taxon>Viruses</taxon>
        <taxon>Duplodnaviria</taxon>
        <taxon>Heunggongvirae</taxon>
        <taxon>Uroviricota</taxon>
        <taxon>Caudoviricetes</taxon>
        <taxon>Thumleimavirales</taxon>
        <taxon>Druskaviridae</taxon>
        <taxon>Tredecimvirus</taxon>
        <taxon>Tredecimvirus thailandense</taxon>
        <taxon>Tredecimvirus HVTV1</taxon>
    </lineage>
</organism>
<dbReference type="Pfam" id="PF13392">
    <property type="entry name" value="HNH_3"/>
    <property type="match status" value="1"/>
</dbReference>
<dbReference type="KEGG" id="vg:14477319"/>
<protein>
    <submittedName>
        <fullName evidence="3">HNH endonuclease</fullName>
    </submittedName>
</protein>
<accession>L7TNL7</accession>
<dbReference type="EMBL" id="KC117377">
    <property type="protein sequence ID" value="AGC34447.1"/>
    <property type="molecule type" value="Genomic_DNA"/>
</dbReference>
<keyword evidence="3" id="KW-0540">Nuclease</keyword>
<feature type="region of interest" description="Disordered" evidence="1">
    <location>
        <begin position="125"/>
        <end position="149"/>
    </location>
</feature>
<dbReference type="OrthoDB" id="25678at10239"/>
<reference evidence="3 4" key="1">
    <citation type="journal article" date="2013" name="J. Virol.">
        <title>Insights into head-tailed viruses infecting extremely halophilic archaea.</title>
        <authorList>
            <person name="Pietila M.K."/>
            <person name="Laurinmaki P."/>
            <person name="Russell D.A."/>
            <person name="Ko C.C."/>
            <person name="Jacobs-Sera D."/>
            <person name="Butcher S.J."/>
            <person name="Bamford D.H."/>
            <person name="Hendrix R.W."/>
        </authorList>
    </citation>
    <scope>NUCLEOTIDE SEQUENCE [LARGE SCALE GENOMIC DNA]</scope>
</reference>
<dbReference type="RefSeq" id="YP_007378983.1">
    <property type="nucleotide sequence ID" value="NC_020158.1"/>
</dbReference>
<dbReference type="SUPFAM" id="SSF54060">
    <property type="entry name" value="His-Me finger endonucleases"/>
    <property type="match status" value="1"/>
</dbReference>
<dbReference type="GO" id="GO:0004519">
    <property type="term" value="F:endonuclease activity"/>
    <property type="evidence" value="ECO:0007669"/>
    <property type="project" value="UniProtKB-KW"/>
</dbReference>
<dbReference type="InterPro" id="IPR003615">
    <property type="entry name" value="HNH_nuc"/>
</dbReference>
<proteinExistence type="predicted"/>
<keyword evidence="3" id="KW-0255">Endonuclease</keyword>
<evidence type="ECO:0000256" key="1">
    <source>
        <dbReference type="SAM" id="MobiDB-lite"/>
    </source>
</evidence>
<dbReference type="GeneID" id="14477319"/>
<dbReference type="Proteomes" id="UP000011137">
    <property type="component" value="Segment"/>
</dbReference>
<evidence type="ECO:0000313" key="3">
    <source>
        <dbReference type="EMBL" id="AGC34447.1"/>
    </source>
</evidence>
<dbReference type="Gene3D" id="3.90.75.20">
    <property type="match status" value="1"/>
</dbReference>
<feature type="compositionally biased region" description="Basic and acidic residues" evidence="1">
    <location>
        <begin position="138"/>
        <end position="149"/>
    </location>
</feature>
<feature type="domain" description="HNH nuclease" evidence="2">
    <location>
        <begin position="98"/>
        <end position="142"/>
    </location>
</feature>
<sequence length="162" mass="18638">MLVSPRHTFTSILEVIDVMAEYRDEETLRRLYCEEGLSGGQIADRYDVTAQTIYNWMEKLGIEREQREVNRASFSTTEDGYELWQAWDGDEKTTKSVLVHRLVAVAQFGFEAVCGNQVHHKTGVKWDNRPSNLTLETPSDHASRHQEGWHTDVCPNCGHELK</sequence>
<gene>
    <name evidence="3" type="primary">78</name>
    <name evidence="3" type="ORF">HVTV1_78</name>
</gene>
<keyword evidence="3" id="KW-0378">Hydrolase</keyword>